<feature type="domain" description="Dienelactone hydrolase" evidence="1">
    <location>
        <begin position="33"/>
        <end position="251"/>
    </location>
</feature>
<accession>A0A6A6Q4N0</accession>
<evidence type="ECO:0000313" key="2">
    <source>
        <dbReference type="EMBL" id="KAF2487330.1"/>
    </source>
</evidence>
<dbReference type="GO" id="GO:0016787">
    <property type="term" value="F:hydrolase activity"/>
    <property type="evidence" value="ECO:0007669"/>
    <property type="project" value="UniProtKB-KW"/>
</dbReference>
<dbReference type="GeneID" id="54471477"/>
<organism evidence="2 3">
    <name type="scientific">Neohortaea acidophila</name>
    <dbReference type="NCBI Taxonomy" id="245834"/>
    <lineage>
        <taxon>Eukaryota</taxon>
        <taxon>Fungi</taxon>
        <taxon>Dikarya</taxon>
        <taxon>Ascomycota</taxon>
        <taxon>Pezizomycotina</taxon>
        <taxon>Dothideomycetes</taxon>
        <taxon>Dothideomycetidae</taxon>
        <taxon>Mycosphaerellales</taxon>
        <taxon>Teratosphaeriaceae</taxon>
        <taxon>Neohortaea</taxon>
    </lineage>
</organism>
<dbReference type="InterPro" id="IPR002925">
    <property type="entry name" value="Dienelactn_hydro"/>
</dbReference>
<dbReference type="RefSeq" id="XP_033593899.1">
    <property type="nucleotide sequence ID" value="XM_033730475.1"/>
</dbReference>
<sequence>MASNPGARCCTIGVTHEGQAKGELKDIEDVNCYFSYPEDKSTANAILLLPDVIGHKFINAQLLADQFAANGYFVVMPDLFEGDPIPLNRPEGFDIMEWHSKSGPQGKGHGPGQVDPIVTKVIKEMKGNLGVKKIGAVGYCFGAKSVARFSAKGKGVDVAAMAHPSFVDAAEIKAMEAPLSIAAAETDQIFPAEKRRETEDILKEHHIPYQVCLYSDVEHGFAVRGDPKNPKAKFAKEAAFLQHVQWFDEYLKGKRDIAA</sequence>
<keyword evidence="2" id="KW-0378">Hydrolase</keyword>
<gene>
    <name evidence="2" type="ORF">BDY17DRAFT_243839</name>
</gene>
<dbReference type="Gene3D" id="3.40.50.1820">
    <property type="entry name" value="alpha/beta hydrolase"/>
    <property type="match status" value="1"/>
</dbReference>
<dbReference type="Pfam" id="PF01738">
    <property type="entry name" value="DLH"/>
    <property type="match status" value="1"/>
</dbReference>
<name>A0A6A6Q4N0_9PEZI</name>
<reference evidence="2" key="1">
    <citation type="journal article" date="2020" name="Stud. Mycol.">
        <title>101 Dothideomycetes genomes: a test case for predicting lifestyles and emergence of pathogens.</title>
        <authorList>
            <person name="Haridas S."/>
            <person name="Albert R."/>
            <person name="Binder M."/>
            <person name="Bloem J."/>
            <person name="Labutti K."/>
            <person name="Salamov A."/>
            <person name="Andreopoulos B."/>
            <person name="Baker S."/>
            <person name="Barry K."/>
            <person name="Bills G."/>
            <person name="Bluhm B."/>
            <person name="Cannon C."/>
            <person name="Castanera R."/>
            <person name="Culley D."/>
            <person name="Daum C."/>
            <person name="Ezra D."/>
            <person name="Gonzalez J."/>
            <person name="Henrissat B."/>
            <person name="Kuo A."/>
            <person name="Liang C."/>
            <person name="Lipzen A."/>
            <person name="Lutzoni F."/>
            <person name="Magnuson J."/>
            <person name="Mondo S."/>
            <person name="Nolan M."/>
            <person name="Ohm R."/>
            <person name="Pangilinan J."/>
            <person name="Park H.-J."/>
            <person name="Ramirez L."/>
            <person name="Alfaro M."/>
            <person name="Sun H."/>
            <person name="Tritt A."/>
            <person name="Yoshinaga Y."/>
            <person name="Zwiers L.-H."/>
            <person name="Turgeon B."/>
            <person name="Goodwin S."/>
            <person name="Spatafora J."/>
            <person name="Crous P."/>
            <person name="Grigoriev I."/>
        </authorList>
    </citation>
    <scope>NUCLEOTIDE SEQUENCE</scope>
    <source>
        <strain evidence="2">CBS 113389</strain>
    </source>
</reference>
<dbReference type="AlphaFoldDB" id="A0A6A6Q4N0"/>
<dbReference type="InterPro" id="IPR029058">
    <property type="entry name" value="AB_hydrolase_fold"/>
</dbReference>
<dbReference type="Proteomes" id="UP000799767">
    <property type="component" value="Unassembled WGS sequence"/>
</dbReference>
<proteinExistence type="predicted"/>
<evidence type="ECO:0000259" key="1">
    <source>
        <dbReference type="Pfam" id="PF01738"/>
    </source>
</evidence>
<dbReference type="SUPFAM" id="SSF53474">
    <property type="entry name" value="alpha/beta-Hydrolases"/>
    <property type="match status" value="1"/>
</dbReference>
<protein>
    <submittedName>
        <fullName evidence="2">Dienelactone hydrolase</fullName>
    </submittedName>
</protein>
<dbReference type="EMBL" id="MU001631">
    <property type="protein sequence ID" value="KAF2487330.1"/>
    <property type="molecule type" value="Genomic_DNA"/>
</dbReference>
<evidence type="ECO:0000313" key="3">
    <source>
        <dbReference type="Proteomes" id="UP000799767"/>
    </source>
</evidence>
<dbReference type="OrthoDB" id="17560at2759"/>
<keyword evidence="3" id="KW-1185">Reference proteome</keyword>
<dbReference type="PANTHER" id="PTHR17630">
    <property type="entry name" value="DIENELACTONE HYDROLASE"/>
    <property type="match status" value="1"/>
</dbReference>
<dbReference type="PANTHER" id="PTHR17630:SF44">
    <property type="entry name" value="PROTEIN AIM2"/>
    <property type="match status" value="1"/>
</dbReference>